<dbReference type="AlphaFoldDB" id="A0AAW1SNL9"/>
<feature type="region of interest" description="Disordered" evidence="1">
    <location>
        <begin position="219"/>
        <end position="242"/>
    </location>
</feature>
<gene>
    <name evidence="3" type="ORF">WJX84_009763</name>
</gene>
<evidence type="ECO:0000313" key="4">
    <source>
        <dbReference type="Proteomes" id="UP001485043"/>
    </source>
</evidence>
<protein>
    <recommendedName>
        <fullName evidence="5">Phospholipid/glycerol acyltransferase domain-containing protein</fullName>
    </recommendedName>
</protein>
<dbReference type="Proteomes" id="UP001485043">
    <property type="component" value="Unassembled WGS sequence"/>
</dbReference>
<reference evidence="3 4" key="1">
    <citation type="journal article" date="2024" name="Nat. Commun.">
        <title>Phylogenomics reveals the evolutionary origins of lichenization in chlorophyte algae.</title>
        <authorList>
            <person name="Puginier C."/>
            <person name="Libourel C."/>
            <person name="Otte J."/>
            <person name="Skaloud P."/>
            <person name="Haon M."/>
            <person name="Grisel S."/>
            <person name="Petersen M."/>
            <person name="Berrin J.G."/>
            <person name="Delaux P.M."/>
            <person name="Dal Grande F."/>
            <person name="Keller J."/>
        </authorList>
    </citation>
    <scope>NUCLEOTIDE SEQUENCE [LARGE SCALE GENOMIC DNA]</scope>
    <source>
        <strain evidence="3 4">SAG 2523</strain>
    </source>
</reference>
<keyword evidence="4" id="KW-1185">Reference proteome</keyword>
<keyword evidence="2" id="KW-0812">Transmembrane</keyword>
<evidence type="ECO:0000256" key="2">
    <source>
        <dbReference type="SAM" id="Phobius"/>
    </source>
</evidence>
<dbReference type="SUPFAM" id="SSF69593">
    <property type="entry name" value="Glycerol-3-phosphate (1)-acyltransferase"/>
    <property type="match status" value="1"/>
</dbReference>
<evidence type="ECO:0000256" key="1">
    <source>
        <dbReference type="SAM" id="MobiDB-lite"/>
    </source>
</evidence>
<dbReference type="EMBL" id="JALJOV010001343">
    <property type="protein sequence ID" value="KAK9849391.1"/>
    <property type="molecule type" value="Genomic_DNA"/>
</dbReference>
<comment type="caution">
    <text evidence="3">The sequence shown here is derived from an EMBL/GenBank/DDBJ whole genome shotgun (WGS) entry which is preliminary data.</text>
</comment>
<organism evidence="3 4">
    <name type="scientific">Apatococcus fuscideae</name>
    <dbReference type="NCBI Taxonomy" id="2026836"/>
    <lineage>
        <taxon>Eukaryota</taxon>
        <taxon>Viridiplantae</taxon>
        <taxon>Chlorophyta</taxon>
        <taxon>core chlorophytes</taxon>
        <taxon>Trebouxiophyceae</taxon>
        <taxon>Chlorellales</taxon>
        <taxon>Chlorellaceae</taxon>
        <taxon>Apatococcus</taxon>
    </lineage>
</organism>
<evidence type="ECO:0000313" key="3">
    <source>
        <dbReference type="EMBL" id="KAK9849391.1"/>
    </source>
</evidence>
<feature type="transmembrane region" description="Helical" evidence="2">
    <location>
        <begin position="42"/>
        <end position="63"/>
    </location>
</feature>
<evidence type="ECO:0008006" key="5">
    <source>
        <dbReference type="Google" id="ProtNLM"/>
    </source>
</evidence>
<accession>A0AAW1SNL9</accession>
<name>A0AAW1SNL9_9CHLO</name>
<proteinExistence type="predicted"/>
<keyword evidence="2" id="KW-0472">Membrane</keyword>
<sequence>MTGQKALPWGPLHVLGKPQMLGRLFIDVVLSEGNAQMLSRMAVYYVFPMFMISVRAAKGVILFKRGRQHDKDAFNRMVDKKMARSPLEGLIIYPEGHRSTKQDSLPLKRGMLHYAFSRKLPMQIIMSSNKEAVLSEKKQSAHFGQKILVGYSDVIQTKDFASFEDMLAALQRAWDAQWLRVYSARLEEAVSSMPDRMDTIDYSRHDRLNQLGATALEGTSLGPVPAADGRATFDGGATLQHA</sequence>
<keyword evidence="2" id="KW-1133">Transmembrane helix</keyword>